<reference evidence="3" key="1">
    <citation type="journal article" date="2013" name="Proc. Natl. Acad. Sci. U.S.A.">
        <title>Genome structure and metabolic features in the red seaweed Chondrus crispus shed light on evolution of the Archaeplastida.</title>
        <authorList>
            <person name="Collen J."/>
            <person name="Porcel B."/>
            <person name="Carre W."/>
            <person name="Ball S.G."/>
            <person name="Chaparro C."/>
            <person name="Tonon T."/>
            <person name="Barbeyron T."/>
            <person name="Michel G."/>
            <person name="Noel B."/>
            <person name="Valentin K."/>
            <person name="Elias M."/>
            <person name="Artiguenave F."/>
            <person name="Arun A."/>
            <person name="Aury J.M."/>
            <person name="Barbosa-Neto J.F."/>
            <person name="Bothwell J.H."/>
            <person name="Bouget F.Y."/>
            <person name="Brillet L."/>
            <person name="Cabello-Hurtado F."/>
            <person name="Capella-Gutierrez S."/>
            <person name="Charrier B."/>
            <person name="Cladiere L."/>
            <person name="Cock J.M."/>
            <person name="Coelho S.M."/>
            <person name="Colleoni C."/>
            <person name="Czjzek M."/>
            <person name="Da Silva C."/>
            <person name="Delage L."/>
            <person name="Denoeud F."/>
            <person name="Deschamps P."/>
            <person name="Dittami S.M."/>
            <person name="Gabaldon T."/>
            <person name="Gachon C.M."/>
            <person name="Groisillier A."/>
            <person name="Herve C."/>
            <person name="Jabbari K."/>
            <person name="Katinka M."/>
            <person name="Kloareg B."/>
            <person name="Kowalczyk N."/>
            <person name="Labadie K."/>
            <person name="Leblanc C."/>
            <person name="Lopez P.J."/>
            <person name="McLachlan D.H."/>
            <person name="Meslet-Cladiere L."/>
            <person name="Moustafa A."/>
            <person name="Nehr Z."/>
            <person name="Nyvall Collen P."/>
            <person name="Panaud O."/>
            <person name="Partensky F."/>
            <person name="Poulain J."/>
            <person name="Rensing S.A."/>
            <person name="Rousvoal S."/>
            <person name="Samson G."/>
            <person name="Symeonidi A."/>
            <person name="Weissenbach J."/>
            <person name="Zambounis A."/>
            <person name="Wincker P."/>
            <person name="Boyen C."/>
        </authorList>
    </citation>
    <scope>NUCLEOTIDE SEQUENCE [LARGE SCALE GENOMIC DNA]</scope>
    <source>
        <strain evidence="3">cv. Stackhouse</strain>
    </source>
</reference>
<dbReference type="Proteomes" id="UP000012073">
    <property type="component" value="Unassembled WGS sequence"/>
</dbReference>
<dbReference type="RefSeq" id="XP_005718603.1">
    <property type="nucleotide sequence ID" value="XM_005718546.1"/>
</dbReference>
<dbReference type="PANTHER" id="PTHR35532">
    <property type="entry name" value="SIMILAR TO POLYHYDROXYALKANOATE DEPOLYMERASE"/>
    <property type="match status" value="1"/>
</dbReference>
<dbReference type="GO" id="GO:0030246">
    <property type="term" value="F:carbohydrate binding"/>
    <property type="evidence" value="ECO:0007669"/>
    <property type="project" value="InterPro"/>
</dbReference>
<evidence type="ECO:0000259" key="1">
    <source>
        <dbReference type="Pfam" id="PF06452"/>
    </source>
</evidence>
<dbReference type="OMA" id="PAWANAQ"/>
<dbReference type="Pfam" id="PF06452">
    <property type="entry name" value="CBM9_1"/>
    <property type="match status" value="1"/>
</dbReference>
<dbReference type="GO" id="GO:0016052">
    <property type="term" value="P:carbohydrate catabolic process"/>
    <property type="evidence" value="ECO:0007669"/>
    <property type="project" value="InterPro"/>
</dbReference>
<keyword evidence="3" id="KW-1185">Reference proteome</keyword>
<dbReference type="CDD" id="cd09620">
    <property type="entry name" value="CBM9_like_3"/>
    <property type="match status" value="1"/>
</dbReference>
<dbReference type="GO" id="GO:0004553">
    <property type="term" value="F:hydrolase activity, hydrolyzing O-glycosyl compounds"/>
    <property type="evidence" value="ECO:0007669"/>
    <property type="project" value="InterPro"/>
</dbReference>
<dbReference type="Gene3D" id="2.60.40.1190">
    <property type="match status" value="1"/>
</dbReference>
<dbReference type="EMBL" id="HG001956">
    <property type="protein sequence ID" value="CDF38698.1"/>
    <property type="molecule type" value="Genomic_DNA"/>
</dbReference>
<dbReference type="KEGG" id="ccp:CHC_T00001188001"/>
<gene>
    <name evidence="2" type="ORF">CHC_T00001188001</name>
</gene>
<feature type="domain" description="Carbohydrate-binding" evidence="1">
    <location>
        <begin position="57"/>
        <end position="123"/>
    </location>
</feature>
<organism evidence="2 3">
    <name type="scientific">Chondrus crispus</name>
    <name type="common">Carrageen Irish moss</name>
    <name type="synonym">Polymorpha crispa</name>
    <dbReference type="NCBI Taxonomy" id="2769"/>
    <lineage>
        <taxon>Eukaryota</taxon>
        <taxon>Rhodophyta</taxon>
        <taxon>Florideophyceae</taxon>
        <taxon>Rhodymeniophycidae</taxon>
        <taxon>Gigartinales</taxon>
        <taxon>Gigartinaceae</taxon>
        <taxon>Chondrus</taxon>
    </lineage>
</organism>
<dbReference type="Gramene" id="CDF38698">
    <property type="protein sequence ID" value="CDF38698"/>
    <property type="gene ID" value="CHC_T00001188001"/>
</dbReference>
<accession>R7QLN9</accession>
<dbReference type="AlphaFoldDB" id="R7QLN9"/>
<dbReference type="STRING" id="2769.R7QLN9"/>
<evidence type="ECO:0000313" key="2">
    <source>
        <dbReference type="EMBL" id="CDF38698.1"/>
    </source>
</evidence>
<dbReference type="GeneID" id="17326324"/>
<protein>
    <recommendedName>
        <fullName evidence="1">Carbohydrate-binding domain-containing protein</fullName>
    </recommendedName>
</protein>
<dbReference type="PANTHER" id="PTHR35532:SF5">
    <property type="entry name" value="CARBOHYDRATE-BINDING DOMAIN-CONTAINING PROTEIN"/>
    <property type="match status" value="1"/>
</dbReference>
<dbReference type="InterPro" id="IPR010502">
    <property type="entry name" value="Carb-bd_dom_fam9"/>
</dbReference>
<name>R7QLN9_CHOCR</name>
<proteinExistence type="predicted"/>
<dbReference type="OrthoDB" id="59288at2759"/>
<evidence type="ECO:0000313" key="3">
    <source>
        <dbReference type="Proteomes" id="UP000012073"/>
    </source>
</evidence>
<sequence>MGDLQPPSYICRQVHTTPEIDGIVSGAAWDSAIWSDPFVDIEEGGPKPLRPLPFARETHVKMMWDDTHFYLAAYLHEPHVWGTLTEPNSVIFMDNDFEVFLDPDSTATNYYELEVNALGTVWQLSLDKPYYLGGKATSPHQLDGVKVAVNVDGTLNDPTSIDRGWSVSMAIPFASLTVFGAHAPPMVGDLWRVNFSRVQWPHNVVNGKYVRVPPHGTDLPQGADQLHPERNIVWAPTGVVDIHRPEMWGTVTFAD</sequence>
<dbReference type="SUPFAM" id="SSF49344">
    <property type="entry name" value="CBD9-like"/>
    <property type="match status" value="1"/>
</dbReference>